<dbReference type="InterPro" id="IPR011102">
    <property type="entry name" value="Sig_transdc_His_kinase_HWE"/>
</dbReference>
<dbReference type="PANTHER" id="PTHR41523:SF7">
    <property type="entry name" value="HISTIDINE KINASE"/>
    <property type="match status" value="1"/>
</dbReference>
<dbReference type="Gene3D" id="3.30.450.20">
    <property type="entry name" value="PAS domain"/>
    <property type="match status" value="1"/>
</dbReference>
<evidence type="ECO:0000256" key="6">
    <source>
        <dbReference type="ARBA" id="ARBA00022777"/>
    </source>
</evidence>
<dbReference type="RefSeq" id="WP_163959250.1">
    <property type="nucleotide sequence ID" value="NZ_BAAAES010000008.1"/>
</dbReference>
<dbReference type="InterPro" id="IPR036890">
    <property type="entry name" value="HATPase_C_sf"/>
</dbReference>
<proteinExistence type="predicted"/>
<comment type="catalytic activity">
    <reaction evidence="1">
        <text>ATP + protein L-histidine = ADP + protein N-phospho-L-histidine.</text>
        <dbReference type="EC" id="2.7.13.3"/>
    </reaction>
</comment>
<dbReference type="CDD" id="cd00130">
    <property type="entry name" value="PAS"/>
    <property type="match status" value="1"/>
</dbReference>
<dbReference type="Pfam" id="PF08447">
    <property type="entry name" value="PAS_3"/>
    <property type="match status" value="1"/>
</dbReference>
<keyword evidence="4" id="KW-0808">Transferase</keyword>
<name>A0ABP3SZN1_9SPHN</name>
<dbReference type="Gene3D" id="3.30.565.10">
    <property type="entry name" value="Histidine kinase-like ATPase, C-terminal domain"/>
    <property type="match status" value="1"/>
</dbReference>
<keyword evidence="7" id="KW-0067">ATP-binding</keyword>
<keyword evidence="3" id="KW-0597">Phosphoprotein</keyword>
<dbReference type="InterPro" id="IPR013655">
    <property type="entry name" value="PAS_fold_3"/>
</dbReference>
<keyword evidence="5" id="KW-0547">Nucleotide-binding</keyword>
<evidence type="ECO:0000256" key="8">
    <source>
        <dbReference type="SAM" id="MobiDB-lite"/>
    </source>
</evidence>
<dbReference type="InterPro" id="IPR000014">
    <property type="entry name" value="PAS"/>
</dbReference>
<keyword evidence="11" id="KW-1185">Reference proteome</keyword>
<evidence type="ECO:0000256" key="7">
    <source>
        <dbReference type="ARBA" id="ARBA00022840"/>
    </source>
</evidence>
<accession>A0ABP3SZN1</accession>
<dbReference type="Proteomes" id="UP001500238">
    <property type="component" value="Unassembled WGS sequence"/>
</dbReference>
<feature type="region of interest" description="Disordered" evidence="8">
    <location>
        <begin position="1"/>
        <end position="25"/>
    </location>
</feature>
<dbReference type="SUPFAM" id="SSF55785">
    <property type="entry name" value="PYP-like sensor domain (PAS domain)"/>
    <property type="match status" value="1"/>
</dbReference>
<feature type="domain" description="Signal transduction histidine kinase HWE region" evidence="9">
    <location>
        <begin position="138"/>
        <end position="217"/>
    </location>
</feature>
<evidence type="ECO:0000256" key="5">
    <source>
        <dbReference type="ARBA" id="ARBA00022741"/>
    </source>
</evidence>
<dbReference type="EMBL" id="BAAAES010000008">
    <property type="protein sequence ID" value="GAA0667486.1"/>
    <property type="molecule type" value="Genomic_DNA"/>
</dbReference>
<dbReference type="SMART" id="SM00911">
    <property type="entry name" value="HWE_HK"/>
    <property type="match status" value="1"/>
</dbReference>
<organism evidence="10 11">
    <name type="scientific">Sphingomonas insulae</name>
    <dbReference type="NCBI Taxonomy" id="424800"/>
    <lineage>
        <taxon>Bacteria</taxon>
        <taxon>Pseudomonadati</taxon>
        <taxon>Pseudomonadota</taxon>
        <taxon>Alphaproteobacteria</taxon>
        <taxon>Sphingomonadales</taxon>
        <taxon>Sphingomonadaceae</taxon>
        <taxon>Sphingomonas</taxon>
    </lineage>
</organism>
<dbReference type="EC" id="2.7.13.3" evidence="2"/>
<evidence type="ECO:0000256" key="2">
    <source>
        <dbReference type="ARBA" id="ARBA00012438"/>
    </source>
</evidence>
<sequence length="323" mass="35367">MPRDDASSPRAARPADSDGPVHPSIRWGADVGGDRFWFSSEWAALTGQSANDSAGTGWMACIHPEDRDGLLHGLHRARATGVFGADLRILMQPDGNYGRWRMRASLTQEDPPEWSGTAVDVSDLLTRLTETEALRALLHHRIRNTLATIRSVSRRTAENSTTVEDYRHRFDGRLAAFARAQTHIMRTGVHGVDFEALLADELFANQVGGRARYSGPEVRLSARLADKLGLALHELTDNAMQHGALSRKDGHLDIRWWTAGTVPAPTLHLDWCEELADGGILSPDTEGFGLDLLTRSLRHEVDAKVVLGFTPSGMTCSIALPLG</sequence>
<dbReference type="PANTHER" id="PTHR41523">
    <property type="entry name" value="TWO-COMPONENT SYSTEM SENSOR PROTEIN"/>
    <property type="match status" value="1"/>
</dbReference>
<evidence type="ECO:0000259" key="9">
    <source>
        <dbReference type="SMART" id="SM00911"/>
    </source>
</evidence>
<evidence type="ECO:0000256" key="1">
    <source>
        <dbReference type="ARBA" id="ARBA00000085"/>
    </source>
</evidence>
<dbReference type="InterPro" id="IPR035965">
    <property type="entry name" value="PAS-like_dom_sf"/>
</dbReference>
<evidence type="ECO:0000313" key="10">
    <source>
        <dbReference type="EMBL" id="GAA0667486.1"/>
    </source>
</evidence>
<evidence type="ECO:0000256" key="4">
    <source>
        <dbReference type="ARBA" id="ARBA00022679"/>
    </source>
</evidence>
<protein>
    <recommendedName>
        <fullName evidence="2">histidine kinase</fullName>
        <ecNumber evidence="2">2.7.13.3</ecNumber>
    </recommendedName>
</protein>
<gene>
    <name evidence="10" type="ORF">GCM10009102_16930</name>
</gene>
<keyword evidence="6" id="KW-0418">Kinase</keyword>
<reference evidence="11" key="1">
    <citation type="journal article" date="2019" name="Int. J. Syst. Evol. Microbiol.">
        <title>The Global Catalogue of Microorganisms (GCM) 10K type strain sequencing project: providing services to taxonomists for standard genome sequencing and annotation.</title>
        <authorList>
            <consortium name="The Broad Institute Genomics Platform"/>
            <consortium name="The Broad Institute Genome Sequencing Center for Infectious Disease"/>
            <person name="Wu L."/>
            <person name="Ma J."/>
        </authorList>
    </citation>
    <scope>NUCLEOTIDE SEQUENCE [LARGE SCALE GENOMIC DNA]</scope>
    <source>
        <strain evidence="11">JCM 14603</strain>
    </source>
</reference>
<feature type="compositionally biased region" description="Low complexity" evidence="8">
    <location>
        <begin position="8"/>
        <end position="18"/>
    </location>
</feature>
<evidence type="ECO:0000256" key="3">
    <source>
        <dbReference type="ARBA" id="ARBA00022553"/>
    </source>
</evidence>
<dbReference type="Pfam" id="PF07536">
    <property type="entry name" value="HWE_HK"/>
    <property type="match status" value="1"/>
</dbReference>
<evidence type="ECO:0000313" key="11">
    <source>
        <dbReference type="Proteomes" id="UP001500238"/>
    </source>
</evidence>
<comment type="caution">
    <text evidence="10">The sequence shown here is derived from an EMBL/GenBank/DDBJ whole genome shotgun (WGS) entry which is preliminary data.</text>
</comment>